<dbReference type="RefSeq" id="WP_011254907.1">
    <property type="nucleotide sequence ID" value="NC_006823.1"/>
</dbReference>
<dbReference type="Proteomes" id="UP000006552">
    <property type="component" value="Plasmid 1"/>
</dbReference>
<geneLocation type="plasmid" evidence="2">
    <name>pAzo1</name>
</geneLocation>
<organism evidence="1 2">
    <name type="scientific">Aromatoleum aromaticum (strain DSM 19018 / LMG 30748 / EbN1)</name>
    <name type="common">Azoarcus sp. (strain EbN1)</name>
    <dbReference type="NCBI Taxonomy" id="76114"/>
    <lineage>
        <taxon>Bacteria</taxon>
        <taxon>Pseudomonadati</taxon>
        <taxon>Pseudomonadota</taxon>
        <taxon>Betaproteobacteria</taxon>
        <taxon>Rhodocyclales</taxon>
        <taxon>Rhodocyclaceae</taxon>
        <taxon>Aromatoleum</taxon>
    </lineage>
</organism>
<dbReference type="KEGG" id="eba:p1B26"/>
<sequence>MNSKKHRKYIETAKALPAYCIYPDDYHFSDAWADKLIAGWISLKRVQVESKWDNARFRDALIDLVIELSEGWEAEFLEAARQEGMTFDCVSYEVQEKMHQAYIQANRERAFDLIPSSLHGELCWVPGWNGVSLDELMDEFGQRSQRYNSNYIEEVQPGRWLIELLKLGNCSSESLRAYCMAHGAEGRIFVEHTADLRWKVEADPQRPTVLSPEEVVSIIENGYTWAVPMAHAQINVRALFEHDCTKPMFWSTAQGKVHIGLHDGVLNGAGYMDAYDGYLVVPANATGFAGEARWHWSINKVYGIVKSYFKVTPIEVTTIDTISVAA</sequence>
<evidence type="ECO:0000313" key="2">
    <source>
        <dbReference type="Proteomes" id="UP000006552"/>
    </source>
</evidence>
<accession>Q5NXE5</accession>
<dbReference type="EMBL" id="CR555307">
    <property type="protein sequence ID" value="CAI10269.1"/>
    <property type="molecule type" value="Genomic_DNA"/>
</dbReference>
<gene>
    <name evidence="1" type="ORF">p1B26</name>
</gene>
<keyword evidence="2" id="KW-1185">Reference proteome</keyword>
<name>Q5NXE5_AROAE</name>
<reference evidence="1 2" key="1">
    <citation type="journal article" date="2005" name="Arch. Microbiol.">
        <title>The genome sequence of an anaerobic aromatic-degrading denitrifying bacterium, strain EbN1.</title>
        <authorList>
            <person name="Rabus R."/>
            <person name="Kube M."/>
            <person name="Heider J."/>
            <person name="Beck A."/>
            <person name="Heitmann K."/>
            <person name="Widdel F."/>
            <person name="Reinhardt R."/>
        </authorList>
    </citation>
    <scope>NUCLEOTIDE SEQUENCE [LARGE SCALE GENOMIC DNA]</scope>
    <source>
        <strain evidence="1 2">EbN1</strain>
        <plasmid evidence="2">Plasmid pAzo1</plasmid>
    </source>
</reference>
<dbReference type="AlphaFoldDB" id="Q5NXE5"/>
<keyword evidence="1" id="KW-0614">Plasmid</keyword>
<evidence type="ECO:0000313" key="1">
    <source>
        <dbReference type="EMBL" id="CAI10269.1"/>
    </source>
</evidence>
<dbReference type="HOGENOM" id="CLU_851644_0_0_4"/>
<proteinExistence type="predicted"/>
<protein>
    <submittedName>
        <fullName evidence="1">Uncharacterized protein</fullName>
    </submittedName>
</protein>